<dbReference type="GeneID" id="63683625"/>
<name>M5FUI0_DACPD</name>
<dbReference type="AlphaFoldDB" id="M5FUI0"/>
<evidence type="ECO:0000313" key="3">
    <source>
        <dbReference type="EMBL" id="EJU01401.1"/>
    </source>
</evidence>
<evidence type="ECO:0000256" key="1">
    <source>
        <dbReference type="SAM" id="MobiDB-lite"/>
    </source>
</evidence>
<dbReference type="InterPro" id="IPR057722">
    <property type="entry name" value="AsqO/PenF-like_C"/>
</dbReference>
<dbReference type="OrthoDB" id="5344254at2759"/>
<proteinExistence type="predicted"/>
<organism evidence="3 4">
    <name type="scientific">Dacryopinax primogenitus (strain DJM 731)</name>
    <name type="common">Brown rot fungus</name>
    <dbReference type="NCBI Taxonomy" id="1858805"/>
    <lineage>
        <taxon>Eukaryota</taxon>
        <taxon>Fungi</taxon>
        <taxon>Dikarya</taxon>
        <taxon>Basidiomycota</taxon>
        <taxon>Agaricomycotina</taxon>
        <taxon>Dacrymycetes</taxon>
        <taxon>Dacrymycetales</taxon>
        <taxon>Dacrymycetaceae</taxon>
        <taxon>Dacryopinax</taxon>
    </lineage>
</organism>
<reference evidence="3 4" key="1">
    <citation type="journal article" date="2012" name="Science">
        <title>The Paleozoic origin of enzymatic lignin decomposition reconstructed from 31 fungal genomes.</title>
        <authorList>
            <person name="Floudas D."/>
            <person name="Binder M."/>
            <person name="Riley R."/>
            <person name="Barry K."/>
            <person name="Blanchette R.A."/>
            <person name="Henrissat B."/>
            <person name="Martinez A.T."/>
            <person name="Otillar R."/>
            <person name="Spatafora J.W."/>
            <person name="Yadav J.S."/>
            <person name="Aerts A."/>
            <person name="Benoit I."/>
            <person name="Boyd A."/>
            <person name="Carlson A."/>
            <person name="Copeland A."/>
            <person name="Coutinho P.M."/>
            <person name="de Vries R.P."/>
            <person name="Ferreira P."/>
            <person name="Findley K."/>
            <person name="Foster B."/>
            <person name="Gaskell J."/>
            <person name="Glotzer D."/>
            <person name="Gorecki P."/>
            <person name="Heitman J."/>
            <person name="Hesse C."/>
            <person name="Hori C."/>
            <person name="Igarashi K."/>
            <person name="Jurgens J.A."/>
            <person name="Kallen N."/>
            <person name="Kersten P."/>
            <person name="Kohler A."/>
            <person name="Kuees U."/>
            <person name="Kumar T.K.A."/>
            <person name="Kuo A."/>
            <person name="LaButti K."/>
            <person name="Larrondo L.F."/>
            <person name="Lindquist E."/>
            <person name="Ling A."/>
            <person name="Lombard V."/>
            <person name="Lucas S."/>
            <person name="Lundell T."/>
            <person name="Martin R."/>
            <person name="McLaughlin D.J."/>
            <person name="Morgenstern I."/>
            <person name="Morin E."/>
            <person name="Murat C."/>
            <person name="Nagy L.G."/>
            <person name="Nolan M."/>
            <person name="Ohm R.A."/>
            <person name="Patyshakuliyeva A."/>
            <person name="Rokas A."/>
            <person name="Ruiz-Duenas F.J."/>
            <person name="Sabat G."/>
            <person name="Salamov A."/>
            <person name="Samejima M."/>
            <person name="Schmutz J."/>
            <person name="Slot J.C."/>
            <person name="St John F."/>
            <person name="Stenlid J."/>
            <person name="Sun H."/>
            <person name="Sun S."/>
            <person name="Syed K."/>
            <person name="Tsang A."/>
            <person name="Wiebenga A."/>
            <person name="Young D."/>
            <person name="Pisabarro A."/>
            <person name="Eastwood D.C."/>
            <person name="Martin F."/>
            <person name="Cullen D."/>
            <person name="Grigoriev I.V."/>
            <person name="Hibbett D.S."/>
        </authorList>
    </citation>
    <scope>NUCLEOTIDE SEQUENCE [LARGE SCALE GENOMIC DNA]</scope>
    <source>
        <strain evidence="3 4">DJM-731 SS1</strain>
    </source>
</reference>
<feature type="compositionally biased region" description="Basic and acidic residues" evidence="1">
    <location>
        <begin position="82"/>
        <end position="99"/>
    </location>
</feature>
<keyword evidence="4" id="KW-1185">Reference proteome</keyword>
<dbReference type="RefSeq" id="XP_040628298.1">
    <property type="nucleotide sequence ID" value="XM_040768563.1"/>
</dbReference>
<feature type="region of interest" description="Disordered" evidence="1">
    <location>
        <begin position="59"/>
        <end position="99"/>
    </location>
</feature>
<dbReference type="HOGENOM" id="CLU_752315_0_0_1"/>
<dbReference type="SUPFAM" id="SSF159245">
    <property type="entry name" value="AttH-like"/>
    <property type="match status" value="1"/>
</dbReference>
<gene>
    <name evidence="3" type="ORF">DACRYDRAFT_107953</name>
</gene>
<dbReference type="Proteomes" id="UP000030653">
    <property type="component" value="Unassembled WGS sequence"/>
</dbReference>
<feature type="domain" description="AsqO/PenF-like C-terminal" evidence="2">
    <location>
        <begin position="230"/>
        <end position="338"/>
    </location>
</feature>
<dbReference type="STRING" id="1858805.M5FUI0"/>
<evidence type="ECO:0000259" key="2">
    <source>
        <dbReference type="Pfam" id="PF25581"/>
    </source>
</evidence>
<protein>
    <recommendedName>
        <fullName evidence="2">AsqO/PenF-like C-terminal domain-containing protein</fullName>
    </recommendedName>
</protein>
<sequence length="368" mass="39726">MSIISNNNSSSPSIVSTNADIGNLTMDPDWATTVGFLSDVKTAIAPMVAFFKLDETAPASTSKEDEGNHAPPSELNRKGKGPMKEKMNQSTHEGKKEGKRMVLEVQESAGKGSSPKKEKLGQGKVLLVQATNLASHLLQAFRAKYGEGVDMNEEQLKELLMSNSKDSPNHAPCGPAQDGASLLIIPHLGRANAIPDATAHVDLNINGKPFKFKGVGYHDSNFGDVPLDDVLGTWYWGHARVGPYSLVWFDTLDKQGMEHQSGYAIKDGVVLGESCGTMSVRPVGPNTIYPPVPFLEPTGFHIVYDMGVHGILEVNATNHETFVSQPTYTRWSGSTVGGDQRRRDLRRSGDLRVAGGGPQNGIGRNYTV</sequence>
<feature type="compositionally biased region" description="Basic and acidic residues" evidence="1">
    <location>
        <begin position="339"/>
        <end position="350"/>
    </location>
</feature>
<accession>M5FUI0</accession>
<dbReference type="Pfam" id="PF25581">
    <property type="entry name" value="AsqO_C"/>
    <property type="match status" value="1"/>
</dbReference>
<feature type="region of interest" description="Disordered" evidence="1">
    <location>
        <begin position="331"/>
        <end position="368"/>
    </location>
</feature>
<dbReference type="EMBL" id="JH795864">
    <property type="protein sequence ID" value="EJU01401.1"/>
    <property type="molecule type" value="Genomic_DNA"/>
</dbReference>
<evidence type="ECO:0000313" key="4">
    <source>
        <dbReference type="Proteomes" id="UP000030653"/>
    </source>
</evidence>